<dbReference type="Proteomes" id="UP001162060">
    <property type="component" value="Unassembled WGS sequence"/>
</dbReference>
<organism evidence="1 2">
    <name type="scientific">Peronospora matthiolae</name>
    <dbReference type="NCBI Taxonomy" id="2874970"/>
    <lineage>
        <taxon>Eukaryota</taxon>
        <taxon>Sar</taxon>
        <taxon>Stramenopiles</taxon>
        <taxon>Oomycota</taxon>
        <taxon>Peronosporomycetes</taxon>
        <taxon>Peronosporales</taxon>
        <taxon>Peronosporaceae</taxon>
        <taxon>Peronospora</taxon>
    </lineage>
</organism>
<dbReference type="EMBL" id="CAKLBY020000066">
    <property type="protein sequence ID" value="CAK7922772.1"/>
    <property type="molecule type" value="Genomic_DNA"/>
</dbReference>
<protein>
    <submittedName>
        <fullName evidence="1">Uncharacterized protein</fullName>
    </submittedName>
</protein>
<accession>A0AAV1TLW3</accession>
<sequence length="298" mass="33065">MLPAAGANLYLCRALLAGASSDEEITRVKGVFTAAYRIECSARSPFVEFVFMYPEAHVEWSNAAFGIKKGNFQLQATKAIDTGCKPTGYDRHSHALFYSFHVLSMSSADPAMIRTAMTATIPAPIVSIESVEPESASEFGINKWAVTFANTICPEGLKRKRTLEVTTNDSVLEMGVHHPRTGYRIPCRACLSTRHNFNDCKSSNPAPSAASFTENVTVAPTFPPELLVAPNVDDQRLILFMYNSHQRCITANRPKRRLLFVLRLEDQPRQSPKQLFKLLASATPKFNEHAQLLENNGK</sequence>
<gene>
    <name evidence="1" type="ORF">PM001_LOCUS7943</name>
</gene>
<dbReference type="AlphaFoldDB" id="A0AAV1TLW3"/>
<name>A0AAV1TLW3_9STRA</name>
<evidence type="ECO:0000313" key="2">
    <source>
        <dbReference type="Proteomes" id="UP001162060"/>
    </source>
</evidence>
<evidence type="ECO:0000313" key="1">
    <source>
        <dbReference type="EMBL" id="CAK7922772.1"/>
    </source>
</evidence>
<comment type="caution">
    <text evidence="1">The sequence shown here is derived from an EMBL/GenBank/DDBJ whole genome shotgun (WGS) entry which is preliminary data.</text>
</comment>
<proteinExistence type="predicted"/>
<reference evidence="1" key="1">
    <citation type="submission" date="2024-01" db="EMBL/GenBank/DDBJ databases">
        <authorList>
            <person name="Webb A."/>
        </authorList>
    </citation>
    <scope>NUCLEOTIDE SEQUENCE</scope>
    <source>
        <strain evidence="1">Pm1</strain>
    </source>
</reference>